<comment type="caution">
    <text evidence="14">The sequence shown here is derived from an EMBL/GenBank/DDBJ whole genome shotgun (WGS) entry which is preliminary data.</text>
</comment>
<evidence type="ECO:0000256" key="4">
    <source>
        <dbReference type="ARBA" id="ARBA00022692"/>
    </source>
</evidence>
<evidence type="ECO:0000313" key="15">
    <source>
        <dbReference type="Proteomes" id="UP001620405"/>
    </source>
</evidence>
<keyword evidence="4 8" id="KW-0812">Transmembrane</keyword>
<feature type="signal peptide" evidence="11">
    <location>
        <begin position="1"/>
        <end position="47"/>
    </location>
</feature>
<evidence type="ECO:0000256" key="10">
    <source>
        <dbReference type="SAM" id="MobiDB-lite"/>
    </source>
</evidence>
<keyword evidence="5 9" id="KW-0798">TonB box</keyword>
<feature type="domain" description="TonB-dependent receptor-like beta-barrel" evidence="12">
    <location>
        <begin position="425"/>
        <end position="1012"/>
    </location>
</feature>
<dbReference type="EMBL" id="JADIKG010000013">
    <property type="protein sequence ID" value="MFK2875325.1"/>
    <property type="molecule type" value="Genomic_DNA"/>
</dbReference>
<dbReference type="PROSITE" id="PS52016">
    <property type="entry name" value="TONB_DEPENDENT_REC_3"/>
    <property type="match status" value="1"/>
</dbReference>
<proteinExistence type="inferred from homology"/>
<keyword evidence="2 8" id="KW-0813">Transport</keyword>
<evidence type="ECO:0000256" key="8">
    <source>
        <dbReference type="PROSITE-ProRule" id="PRU01360"/>
    </source>
</evidence>
<keyword evidence="15" id="KW-1185">Reference proteome</keyword>
<feature type="compositionally biased region" description="Low complexity" evidence="10">
    <location>
        <begin position="51"/>
        <end position="87"/>
    </location>
</feature>
<keyword evidence="6 8" id="KW-0472">Membrane</keyword>
<evidence type="ECO:0000256" key="7">
    <source>
        <dbReference type="ARBA" id="ARBA00023237"/>
    </source>
</evidence>
<dbReference type="InterPro" id="IPR039426">
    <property type="entry name" value="TonB-dep_rcpt-like"/>
</dbReference>
<dbReference type="InterPro" id="IPR037066">
    <property type="entry name" value="Plug_dom_sf"/>
</dbReference>
<keyword evidence="7 8" id="KW-0998">Cell outer membrane</keyword>
<evidence type="ECO:0000256" key="11">
    <source>
        <dbReference type="SAM" id="SignalP"/>
    </source>
</evidence>
<comment type="similarity">
    <text evidence="8 9">Belongs to the TonB-dependent receptor family.</text>
</comment>
<evidence type="ECO:0000256" key="3">
    <source>
        <dbReference type="ARBA" id="ARBA00022452"/>
    </source>
</evidence>
<feature type="domain" description="TonB-dependent receptor plug" evidence="13">
    <location>
        <begin position="108"/>
        <end position="221"/>
    </location>
</feature>
<dbReference type="Proteomes" id="UP001620405">
    <property type="component" value="Unassembled WGS sequence"/>
</dbReference>
<evidence type="ECO:0000256" key="2">
    <source>
        <dbReference type="ARBA" id="ARBA00022448"/>
    </source>
</evidence>
<gene>
    <name evidence="14" type="ORF">ISP13_17495</name>
</gene>
<evidence type="ECO:0000256" key="6">
    <source>
        <dbReference type="ARBA" id="ARBA00023136"/>
    </source>
</evidence>
<dbReference type="InterPro" id="IPR012910">
    <property type="entry name" value="Plug_dom"/>
</dbReference>
<dbReference type="Gene3D" id="2.170.130.10">
    <property type="entry name" value="TonB-dependent receptor, plug domain"/>
    <property type="match status" value="1"/>
</dbReference>
<dbReference type="Pfam" id="PF07715">
    <property type="entry name" value="Plug"/>
    <property type="match status" value="1"/>
</dbReference>
<evidence type="ECO:0000259" key="12">
    <source>
        <dbReference type="Pfam" id="PF00593"/>
    </source>
</evidence>
<feature type="chain" id="PRO_5046441884" evidence="11">
    <location>
        <begin position="48"/>
        <end position="1053"/>
    </location>
</feature>
<dbReference type="PANTHER" id="PTHR47234">
    <property type="match status" value="1"/>
</dbReference>
<dbReference type="Pfam" id="PF00593">
    <property type="entry name" value="TonB_dep_Rec_b-barrel"/>
    <property type="match status" value="1"/>
</dbReference>
<name>A0ABW8J149_9GAMM</name>
<evidence type="ECO:0000259" key="13">
    <source>
        <dbReference type="Pfam" id="PF07715"/>
    </source>
</evidence>
<comment type="subcellular location">
    <subcellularLocation>
        <location evidence="1 8">Cell outer membrane</location>
        <topology evidence="1 8">Multi-pass membrane protein</topology>
    </subcellularLocation>
</comment>
<accession>A0ABW8J149</accession>
<protein>
    <submittedName>
        <fullName evidence="14">TonB-dependent receptor</fullName>
    </submittedName>
</protein>
<dbReference type="PANTHER" id="PTHR47234:SF2">
    <property type="entry name" value="TONB-DEPENDENT RECEPTOR"/>
    <property type="match status" value="1"/>
</dbReference>
<dbReference type="SUPFAM" id="SSF56935">
    <property type="entry name" value="Porins"/>
    <property type="match status" value="1"/>
</dbReference>
<organism evidence="14 15">
    <name type="scientific">Dyella lipolytica</name>
    <dbReference type="NCBI Taxonomy" id="1867835"/>
    <lineage>
        <taxon>Bacteria</taxon>
        <taxon>Pseudomonadati</taxon>
        <taxon>Pseudomonadota</taxon>
        <taxon>Gammaproteobacteria</taxon>
        <taxon>Lysobacterales</taxon>
        <taxon>Rhodanobacteraceae</taxon>
        <taxon>Dyella</taxon>
    </lineage>
</organism>
<reference evidence="14 15" key="1">
    <citation type="submission" date="2020-10" db="EMBL/GenBank/DDBJ databases">
        <title>Phylogeny of dyella-like bacteria.</title>
        <authorList>
            <person name="Fu J."/>
        </authorList>
    </citation>
    <scope>NUCLEOTIDE SEQUENCE [LARGE SCALE GENOMIC DNA]</scope>
    <source>
        <strain evidence="14 15">DHOB07</strain>
    </source>
</reference>
<evidence type="ECO:0000256" key="5">
    <source>
        <dbReference type="ARBA" id="ARBA00023077"/>
    </source>
</evidence>
<keyword evidence="11" id="KW-0732">Signal</keyword>
<keyword evidence="3 8" id="KW-1134">Transmembrane beta strand</keyword>
<dbReference type="InterPro" id="IPR036942">
    <property type="entry name" value="Beta-barrel_TonB_sf"/>
</dbReference>
<feature type="region of interest" description="Disordered" evidence="10">
    <location>
        <begin position="51"/>
        <end position="92"/>
    </location>
</feature>
<sequence>MRAVNGCRLAVDGKSRKLLAISIRKSLTAMQVVCVTGSFALAGSAWAQTNTPSAATTSGAATNAAQSTSSTNQSSTSTSSATSSPSSKKAVQLEQVTVTGTNIRGVDMETALPTITISKQDIERQGFATVGQLLQNLPSAATPDLSRGDAASLGPNQGGTFIDLRGLGAQRTLVLVDGQRIGAVHGGYTDISVIPAAIVDHIDILGSGASAIYGSDAIAGVINIVTIKNFKGVQIDTYAGEYMPHEDGAQAQYSVTAGTSTERNSLIGSVSYQYQGSVWGGDRPWSAYPQTNHYPYFGLSSLPPNSGFILNSPQTNPLIPGDNTLVLNPGGNSSILADYSFRQPRTYSANGNVSSLANAGSYIYNYNNLSTILSPNKTKNLYLADRYKITDHITAHIEFGYNQSYNGGAGGPSYLYSGQSSNPPNLPQFPIVLSAQSYYNPYNAPGQTPQDVQFERQFPQNLYTNDNTSKNYRYSAGLEGDFSFDDHVFNWDAYYYDSKIRDVDIRPGQYNLINVTQALGPSFMGSDGAVHCGTPGNIIAGCVPLNPLGTITQQMLDYIAINNVERTGYDEKAAVADISGDVYELPGGDLTIAAGVQHRTEAGYDDTDPFATAGYSSDYSVEPNHGSFSLNEGYLEVYAPLLKDLPGVQSLSVDVARRWSYYSNFGGTRNNSFKLAWKPIDDVMVRASYSTNFRAPTINDLYQGLYLAGGFTDPCDAVYGQSQYGYSSAVAQRCLTGVGGLPGVPANFRQTDITGTPVTGPGAGGITNSYNGGNPNLKPETAYNGDIGLVYSPSWLPGFNTTLDWWSYNIRNLITGISNDQVLADCYEFDITSACSQFQRKGGTGPLAGQIINLMNLETNAGWLKERGWDFGVNYALPEFSFGRFKLGLQSTYIASNNVQPTVGAAVQYTAGTALGNLDGAVWRVRGTFTVSWDWRNFGADWTVRYFSPIKGPCAYPPPTTTTAFPCTLPDYYAPGVGISPMTQEASATFNDLQVHWKAPWNGTFSLGVNNIFNHVGPYIYGGGFNSGTDSYNDYNASYDIGRFVYMRYQQKF</sequence>
<evidence type="ECO:0000256" key="9">
    <source>
        <dbReference type="RuleBase" id="RU003357"/>
    </source>
</evidence>
<evidence type="ECO:0000256" key="1">
    <source>
        <dbReference type="ARBA" id="ARBA00004571"/>
    </source>
</evidence>
<dbReference type="Gene3D" id="2.40.170.20">
    <property type="entry name" value="TonB-dependent receptor, beta-barrel domain"/>
    <property type="match status" value="1"/>
</dbReference>
<dbReference type="RefSeq" id="WP_284395548.1">
    <property type="nucleotide sequence ID" value="NZ_BSNQ01000003.1"/>
</dbReference>
<keyword evidence="14" id="KW-0675">Receptor</keyword>
<dbReference type="InterPro" id="IPR000531">
    <property type="entry name" value="Beta-barrel_TonB"/>
</dbReference>
<evidence type="ECO:0000313" key="14">
    <source>
        <dbReference type="EMBL" id="MFK2875325.1"/>
    </source>
</evidence>